<proteinExistence type="inferred from homology"/>
<feature type="binding site" evidence="4">
    <location>
        <begin position="18"/>
        <end position="25"/>
    </location>
    <ligand>
        <name>GTP</name>
        <dbReference type="ChEBI" id="CHEBI:37565"/>
    </ligand>
</feature>
<dbReference type="GO" id="GO:0046872">
    <property type="term" value="F:metal ion binding"/>
    <property type="evidence" value="ECO:0007669"/>
    <property type="project" value="UniProtKB-KW"/>
</dbReference>
<evidence type="ECO:0000256" key="2">
    <source>
        <dbReference type="ARBA" id="ARBA00022741"/>
    </source>
</evidence>
<feature type="binding site" evidence="5">
    <location>
        <position position="25"/>
    </location>
    <ligand>
        <name>Mg(2+)</name>
        <dbReference type="ChEBI" id="CHEBI:18420"/>
    </ligand>
</feature>
<dbReference type="InterPro" id="IPR006689">
    <property type="entry name" value="Small_GTPase_ARF/SAR"/>
</dbReference>
<evidence type="ECO:0000256" key="5">
    <source>
        <dbReference type="PIRSR" id="PIRSR606689-2"/>
    </source>
</evidence>
<comment type="similarity">
    <text evidence="1 6">Belongs to the small GTPase superfamily. Arf family.</text>
</comment>
<name>A0AAD4DMF8_9FUNG</name>
<evidence type="ECO:0000256" key="4">
    <source>
        <dbReference type="PIRSR" id="PIRSR606689-1"/>
    </source>
</evidence>
<keyword evidence="5" id="KW-0460">Magnesium</keyword>
<dbReference type="GO" id="GO:0005525">
    <property type="term" value="F:GTP binding"/>
    <property type="evidence" value="ECO:0007669"/>
    <property type="project" value="UniProtKB-KW"/>
</dbReference>
<dbReference type="PANTHER" id="PTHR11711">
    <property type="entry name" value="ADP RIBOSYLATION FACTOR-RELATED"/>
    <property type="match status" value="1"/>
</dbReference>
<evidence type="ECO:0000256" key="1">
    <source>
        <dbReference type="ARBA" id="ARBA00010290"/>
    </source>
</evidence>
<dbReference type="SUPFAM" id="SSF52540">
    <property type="entry name" value="P-loop containing nucleoside triphosphate hydrolases"/>
    <property type="match status" value="1"/>
</dbReference>
<dbReference type="AlphaFoldDB" id="A0AAD4DMF8"/>
<evidence type="ECO:0000313" key="8">
    <source>
        <dbReference type="Proteomes" id="UP001194580"/>
    </source>
</evidence>
<organism evidence="7 8">
    <name type="scientific">Linnemannia exigua</name>
    <dbReference type="NCBI Taxonomy" id="604196"/>
    <lineage>
        <taxon>Eukaryota</taxon>
        <taxon>Fungi</taxon>
        <taxon>Fungi incertae sedis</taxon>
        <taxon>Mucoromycota</taxon>
        <taxon>Mortierellomycotina</taxon>
        <taxon>Mortierellomycetes</taxon>
        <taxon>Mortierellales</taxon>
        <taxon>Mortierellaceae</taxon>
        <taxon>Linnemannia</taxon>
    </lineage>
</organism>
<dbReference type="SMART" id="SM00177">
    <property type="entry name" value="ARF"/>
    <property type="match status" value="1"/>
</dbReference>
<feature type="binding site" evidence="4">
    <location>
        <begin position="122"/>
        <end position="125"/>
    </location>
    <ligand>
        <name>GTP</name>
        <dbReference type="ChEBI" id="CHEBI:37565"/>
    </ligand>
</feature>
<dbReference type="Gene3D" id="3.40.50.300">
    <property type="entry name" value="P-loop containing nucleotide triphosphate hydrolases"/>
    <property type="match status" value="1"/>
</dbReference>
<dbReference type="InterPro" id="IPR027417">
    <property type="entry name" value="P-loop_NTPase"/>
</dbReference>
<protein>
    <submittedName>
        <fullName evidence="7">Arf GTPase arf3</fullName>
    </submittedName>
</protein>
<dbReference type="NCBIfam" id="TIGR00231">
    <property type="entry name" value="small_GTP"/>
    <property type="match status" value="1"/>
</dbReference>
<feature type="binding site" evidence="4">
    <location>
        <position position="65"/>
    </location>
    <ligand>
        <name>GTP</name>
        <dbReference type="ChEBI" id="CHEBI:37565"/>
    </ligand>
</feature>
<dbReference type="Proteomes" id="UP001194580">
    <property type="component" value="Unassembled WGS sequence"/>
</dbReference>
<dbReference type="EMBL" id="JAAAIL010000003">
    <property type="protein sequence ID" value="KAG0281924.1"/>
    <property type="molecule type" value="Genomic_DNA"/>
</dbReference>
<evidence type="ECO:0000256" key="3">
    <source>
        <dbReference type="ARBA" id="ARBA00023134"/>
    </source>
</evidence>
<keyword evidence="8" id="KW-1185">Reference proteome</keyword>
<accession>A0AAD4DMF8</accession>
<sequence length="189" mass="21877">MRMRPHNCQRDYKILMLGLDSSGKTTILYKLYSKPLVRLIPNTAFNIEALHTPQGEHLTIWDISGQSRVNWQFYVHGNIALVFVVDSTDYGRVSEAKEALWWIFEGHKEEMKGTLMVLVYANKQDQPNAMTVDEIKDELDVENLPRGRNGRHRRWHVQGASALMDVGLWEGVDWLCAQIKDTRNPRLQS</sequence>
<keyword evidence="3 4" id="KW-0342">GTP-binding</keyword>
<gene>
    <name evidence="7" type="primary">ARF3</name>
    <name evidence="7" type="ORF">BGZ95_006432</name>
</gene>
<dbReference type="GO" id="GO:0003924">
    <property type="term" value="F:GTPase activity"/>
    <property type="evidence" value="ECO:0007669"/>
    <property type="project" value="InterPro"/>
</dbReference>
<evidence type="ECO:0000313" key="7">
    <source>
        <dbReference type="EMBL" id="KAG0281924.1"/>
    </source>
</evidence>
<evidence type="ECO:0000256" key="6">
    <source>
        <dbReference type="RuleBase" id="RU003925"/>
    </source>
</evidence>
<dbReference type="Pfam" id="PF00025">
    <property type="entry name" value="Arf"/>
    <property type="match status" value="1"/>
</dbReference>
<dbReference type="InterPro" id="IPR024156">
    <property type="entry name" value="Small_GTPase_ARF"/>
</dbReference>
<reference evidence="7" key="1">
    <citation type="journal article" date="2020" name="Fungal Divers.">
        <title>Resolving the Mortierellaceae phylogeny through synthesis of multi-gene phylogenetics and phylogenomics.</title>
        <authorList>
            <person name="Vandepol N."/>
            <person name="Liber J."/>
            <person name="Desiro A."/>
            <person name="Na H."/>
            <person name="Kennedy M."/>
            <person name="Barry K."/>
            <person name="Grigoriev I.V."/>
            <person name="Miller A.N."/>
            <person name="O'Donnell K."/>
            <person name="Stajich J.E."/>
            <person name="Bonito G."/>
        </authorList>
    </citation>
    <scope>NUCLEOTIDE SEQUENCE</scope>
    <source>
        <strain evidence="7">NRRL 28262</strain>
    </source>
</reference>
<dbReference type="PROSITE" id="PS51417">
    <property type="entry name" value="ARF"/>
    <property type="match status" value="1"/>
</dbReference>
<dbReference type="InterPro" id="IPR005225">
    <property type="entry name" value="Small_GTP-bd"/>
</dbReference>
<dbReference type="CDD" id="cd00878">
    <property type="entry name" value="Arf_Arl"/>
    <property type="match status" value="1"/>
</dbReference>
<dbReference type="SMART" id="SM00178">
    <property type="entry name" value="SAR"/>
    <property type="match status" value="1"/>
</dbReference>
<keyword evidence="5" id="KW-0479">Metal-binding</keyword>
<dbReference type="PRINTS" id="PR00328">
    <property type="entry name" value="SAR1GTPBP"/>
</dbReference>
<comment type="caution">
    <text evidence="7">The sequence shown here is derived from an EMBL/GenBank/DDBJ whole genome shotgun (WGS) entry which is preliminary data.</text>
</comment>
<dbReference type="FunFam" id="3.40.50.300:FF:001166">
    <property type="entry name" value="ADP-ribosylation factor D"/>
    <property type="match status" value="1"/>
</dbReference>
<keyword evidence="2 4" id="KW-0547">Nucleotide-binding</keyword>